<dbReference type="Gene3D" id="3.20.20.140">
    <property type="entry name" value="Metal-dependent hydrolases"/>
    <property type="match status" value="1"/>
</dbReference>
<feature type="binding site" evidence="2">
    <location>
        <position position="18"/>
    </location>
    <ligand>
        <name>a divalent metal cation</name>
        <dbReference type="ChEBI" id="CHEBI:60240"/>
        <label>1</label>
    </ligand>
</feature>
<keyword evidence="1" id="KW-0378">Hydrolase</keyword>
<dbReference type="InterPro" id="IPR018228">
    <property type="entry name" value="DNase_TatD-rel_CS"/>
</dbReference>
<dbReference type="InterPro" id="IPR001130">
    <property type="entry name" value="TatD-like"/>
</dbReference>
<dbReference type="GO" id="GO:0046872">
    <property type="term" value="F:metal ion binding"/>
    <property type="evidence" value="ECO:0007669"/>
    <property type="project" value="UniProtKB-KW"/>
</dbReference>
<dbReference type="Pfam" id="PF01026">
    <property type="entry name" value="TatD_DNase"/>
    <property type="match status" value="1"/>
</dbReference>
<feature type="binding site" evidence="2">
    <location>
        <position position="271"/>
    </location>
    <ligand>
        <name>a divalent metal cation</name>
        <dbReference type="ChEBI" id="CHEBI:60240"/>
        <label>1</label>
    </ligand>
</feature>
<evidence type="ECO:0000313" key="3">
    <source>
        <dbReference type="EMBL" id="OHA07790.1"/>
    </source>
</evidence>
<comment type="caution">
    <text evidence="3">The sequence shown here is derived from an EMBL/GenBank/DDBJ whole genome shotgun (WGS) entry which is preliminary data.</text>
</comment>
<sequence length="322" mass="36387">MSTHSTHSGQAPKLFDVHTHTQFAAYADDADVVIRRSLQGEVWMVNVGTQKDTSRAAIETAHQYAEGVYATVGLHPIHTEASYHDEKELGAPPLSSADSRELANESLKGFKSREEIFDYTYYKKLAQDPKVVAIGECGLDYAVFIREQGERLQKRASAEAFGEGGLPIEKRKKKQAEVFLKHVDLAREIKKPLMIHCRNAFNDLIQILNAEYRIHNIPPGIIHFFSGTKEDAKKLLELGFSFSFGGVITFARDYDESIRFIPLDRILLETDAPYVAPVPYRGKRNEPAYVWEVAKKMAELKGFPVEKTAETMVQNARILFRI</sequence>
<dbReference type="InterPro" id="IPR032466">
    <property type="entry name" value="Metal_Hydrolase"/>
</dbReference>
<feature type="binding site" evidence="2">
    <location>
        <position position="196"/>
    </location>
    <ligand>
        <name>a divalent metal cation</name>
        <dbReference type="ChEBI" id="CHEBI:60240"/>
        <label>2</label>
    </ligand>
</feature>
<proteinExistence type="predicted"/>
<evidence type="ECO:0000256" key="2">
    <source>
        <dbReference type="PIRSR" id="PIRSR005902-1"/>
    </source>
</evidence>
<evidence type="ECO:0008006" key="5">
    <source>
        <dbReference type="Google" id="ProtNLM"/>
    </source>
</evidence>
<feature type="binding site" evidence="2">
    <location>
        <position position="20"/>
    </location>
    <ligand>
        <name>a divalent metal cation</name>
        <dbReference type="ChEBI" id="CHEBI:60240"/>
        <label>1</label>
    </ligand>
</feature>
<keyword evidence="2" id="KW-0479">Metal-binding</keyword>
<reference evidence="3 4" key="1">
    <citation type="journal article" date="2016" name="Nat. Commun.">
        <title>Thousands of microbial genomes shed light on interconnected biogeochemical processes in an aquifer system.</title>
        <authorList>
            <person name="Anantharaman K."/>
            <person name="Brown C.T."/>
            <person name="Hug L.A."/>
            <person name="Sharon I."/>
            <person name="Castelle C.J."/>
            <person name="Probst A.J."/>
            <person name="Thomas B.C."/>
            <person name="Singh A."/>
            <person name="Wilkins M.J."/>
            <person name="Karaoz U."/>
            <person name="Brodie E.L."/>
            <person name="Williams K.H."/>
            <person name="Hubbard S.S."/>
            <person name="Banfield J.F."/>
        </authorList>
    </citation>
    <scope>NUCLEOTIDE SEQUENCE [LARGE SCALE GENOMIC DNA]</scope>
</reference>
<evidence type="ECO:0000256" key="1">
    <source>
        <dbReference type="ARBA" id="ARBA00022801"/>
    </source>
</evidence>
<feature type="binding site" evidence="2">
    <location>
        <position position="223"/>
    </location>
    <ligand>
        <name>a divalent metal cation</name>
        <dbReference type="ChEBI" id="CHEBI:60240"/>
        <label>2</label>
    </ligand>
</feature>
<dbReference type="PIRSF" id="PIRSF005902">
    <property type="entry name" value="DNase_TatD"/>
    <property type="match status" value="1"/>
</dbReference>
<gene>
    <name evidence="3" type="ORF">A2934_02860</name>
</gene>
<dbReference type="PROSITE" id="PS01091">
    <property type="entry name" value="TATD_3"/>
    <property type="match status" value="1"/>
</dbReference>
<dbReference type="PANTHER" id="PTHR46124:SF2">
    <property type="entry name" value="D-AMINOACYL-TRNA DEACYLASE"/>
    <property type="match status" value="1"/>
</dbReference>
<organism evidence="3 4">
    <name type="scientific">Candidatus Sungbacteria bacterium RIFCSPLOWO2_01_FULL_47_10</name>
    <dbReference type="NCBI Taxonomy" id="1802276"/>
    <lineage>
        <taxon>Bacteria</taxon>
        <taxon>Candidatus Sungiibacteriota</taxon>
    </lineage>
</organism>
<feature type="binding site" evidence="2">
    <location>
        <position position="136"/>
    </location>
    <ligand>
        <name>a divalent metal cation</name>
        <dbReference type="ChEBI" id="CHEBI:60240"/>
        <label>1</label>
    </ligand>
</feature>
<dbReference type="CDD" id="cd01310">
    <property type="entry name" value="TatD_DNAse"/>
    <property type="match status" value="1"/>
</dbReference>
<name>A0A1G2L8A4_9BACT</name>
<protein>
    <recommendedName>
        <fullName evidence="5">Hydrolase TatD</fullName>
    </recommendedName>
</protein>
<dbReference type="EMBL" id="MHQO01000003">
    <property type="protein sequence ID" value="OHA07790.1"/>
    <property type="molecule type" value="Genomic_DNA"/>
</dbReference>
<dbReference type="SUPFAM" id="SSF51556">
    <property type="entry name" value="Metallo-dependent hydrolases"/>
    <property type="match status" value="1"/>
</dbReference>
<accession>A0A1G2L8A4</accession>
<dbReference type="GO" id="GO:0016788">
    <property type="term" value="F:hydrolase activity, acting on ester bonds"/>
    <property type="evidence" value="ECO:0007669"/>
    <property type="project" value="InterPro"/>
</dbReference>
<dbReference type="AlphaFoldDB" id="A0A1G2L8A4"/>
<dbReference type="PANTHER" id="PTHR46124">
    <property type="entry name" value="D-AMINOACYL-TRNA DEACYLASE"/>
    <property type="match status" value="1"/>
</dbReference>
<evidence type="ECO:0000313" key="4">
    <source>
        <dbReference type="Proteomes" id="UP000177982"/>
    </source>
</evidence>
<dbReference type="Proteomes" id="UP000177982">
    <property type="component" value="Unassembled WGS sequence"/>
</dbReference>